<dbReference type="EMBL" id="KE346374">
    <property type="protein sequence ID" value="KJE97508.1"/>
    <property type="molecule type" value="Genomic_DNA"/>
</dbReference>
<dbReference type="InParanoid" id="A0A0D2WXK9"/>
<dbReference type="Proteomes" id="UP000008743">
    <property type="component" value="Unassembled WGS sequence"/>
</dbReference>
<protein>
    <submittedName>
        <fullName evidence="3">Uncharacterized protein</fullName>
    </submittedName>
</protein>
<feature type="compositionally biased region" description="Acidic residues" evidence="1">
    <location>
        <begin position="88"/>
        <end position="98"/>
    </location>
</feature>
<reference evidence="4" key="1">
    <citation type="submission" date="2011-02" db="EMBL/GenBank/DDBJ databases">
        <title>The Genome Sequence of Capsaspora owczarzaki ATCC 30864.</title>
        <authorList>
            <person name="Russ C."/>
            <person name="Cuomo C."/>
            <person name="Burger G."/>
            <person name="Gray M.W."/>
            <person name="Holland P.W.H."/>
            <person name="King N."/>
            <person name="Lang F.B.F."/>
            <person name="Roger A.J."/>
            <person name="Ruiz-Trillo I."/>
            <person name="Young S.K."/>
            <person name="Zeng Q."/>
            <person name="Gargeya S."/>
            <person name="Alvarado L."/>
            <person name="Berlin A."/>
            <person name="Chapman S.B."/>
            <person name="Chen Z."/>
            <person name="Freedman E."/>
            <person name="Gellesch M."/>
            <person name="Goldberg J."/>
            <person name="Griggs A."/>
            <person name="Gujja S."/>
            <person name="Heilman E."/>
            <person name="Heiman D."/>
            <person name="Howarth C."/>
            <person name="Mehta T."/>
            <person name="Neiman D."/>
            <person name="Pearson M."/>
            <person name="Roberts A."/>
            <person name="Saif S."/>
            <person name="Shea T."/>
            <person name="Shenoy N."/>
            <person name="Sisk P."/>
            <person name="Stolte C."/>
            <person name="Sykes S."/>
            <person name="White J."/>
            <person name="Yandava C."/>
            <person name="Haas B."/>
            <person name="Nusbaum C."/>
            <person name="Birren B."/>
        </authorList>
    </citation>
    <scope>NUCLEOTIDE SEQUENCE</scope>
    <source>
        <strain evidence="4">ATCC 30864</strain>
    </source>
</reference>
<keyword evidence="4" id="KW-1185">Reference proteome</keyword>
<dbReference type="OrthoDB" id="29460at2759"/>
<dbReference type="Pfam" id="PF02157">
    <property type="entry name" value="Man-6-P_recep"/>
    <property type="match status" value="1"/>
</dbReference>
<feature type="compositionally biased region" description="Low complexity" evidence="1">
    <location>
        <begin position="127"/>
        <end position="153"/>
    </location>
</feature>
<accession>A0A0D2WXK9</accession>
<dbReference type="AlphaFoldDB" id="A0A0D2WXK9"/>
<keyword evidence="2" id="KW-0812">Transmembrane</keyword>
<proteinExistence type="predicted"/>
<name>A0A0D2WXK9_CAPO3</name>
<dbReference type="PhylomeDB" id="A0A0D2WXK9"/>
<feature type="region of interest" description="Disordered" evidence="1">
    <location>
        <begin position="81"/>
        <end position="173"/>
    </location>
</feature>
<evidence type="ECO:0000313" key="3">
    <source>
        <dbReference type="EMBL" id="KJE97508.1"/>
    </source>
</evidence>
<evidence type="ECO:0000256" key="2">
    <source>
        <dbReference type="SAM" id="Phobius"/>
    </source>
</evidence>
<gene>
    <name evidence="3" type="ORF">CAOG_007355</name>
</gene>
<dbReference type="STRING" id="595528.A0A0D2WXK9"/>
<organism evidence="3 4">
    <name type="scientific">Capsaspora owczarzaki (strain ATCC 30864)</name>
    <dbReference type="NCBI Taxonomy" id="595528"/>
    <lineage>
        <taxon>Eukaryota</taxon>
        <taxon>Filasterea</taxon>
        <taxon>Capsaspora</taxon>
    </lineage>
</organism>
<evidence type="ECO:0000256" key="1">
    <source>
        <dbReference type="SAM" id="MobiDB-lite"/>
    </source>
</evidence>
<feature type="transmembrane region" description="Helical" evidence="2">
    <location>
        <begin position="6"/>
        <end position="27"/>
    </location>
</feature>
<keyword evidence="2" id="KW-1133">Transmembrane helix</keyword>
<dbReference type="RefSeq" id="XP_004343214.1">
    <property type="nucleotide sequence ID" value="XM_004343164.2"/>
</dbReference>
<keyword evidence="2" id="KW-0472">Membrane</keyword>
<dbReference type="InterPro" id="IPR028927">
    <property type="entry name" value="Man-6-P_rcpt"/>
</dbReference>
<feature type="compositionally biased region" description="Acidic residues" evidence="1">
    <location>
        <begin position="161"/>
        <end position="173"/>
    </location>
</feature>
<sequence length="173" mass="18314">MSLSGGAVFVLIVLGSIALYIIGGMSYRRCVVGARGKEMFPNLPFWRKVGSFIKEGFEYTLLCIANRHKEAAVRYHGLDDEENHLPGLDDENDYDADNAEIRARPIPSSLPAPSPAASVGVRQPSQAPSLPVPAATAAAAAAPSVPPATSAALNSTRGFDVGDDDDDEKLVSF</sequence>
<evidence type="ECO:0000313" key="4">
    <source>
        <dbReference type="Proteomes" id="UP000008743"/>
    </source>
</evidence>